<dbReference type="EMBL" id="GIFC01017366">
    <property type="protein sequence ID" value="MXU99449.1"/>
    <property type="molecule type" value="Transcribed_RNA"/>
</dbReference>
<evidence type="ECO:0000256" key="1">
    <source>
        <dbReference type="SAM" id="MobiDB-lite"/>
    </source>
</evidence>
<name>A0A6B0VBA2_IXORI</name>
<proteinExistence type="predicted"/>
<feature type="region of interest" description="Disordered" evidence="1">
    <location>
        <begin position="142"/>
        <end position="230"/>
    </location>
</feature>
<feature type="compositionally biased region" description="Basic and acidic residues" evidence="1">
    <location>
        <begin position="180"/>
        <end position="195"/>
    </location>
</feature>
<sequence>MVLVTAAQAVGTRVVLVVLASLASPDGFAMRLLLGGEFLQQPVYLVQPLAELVLRVLEAGREPVLHVSNLLAAHRPRDVVEDHGQVAQAEDDPKHHARLVDPQVRQVLVAGDVVSEADGGECDEAVVESLEVAPLLHVHEDARRQKHEHHQPGQQEGERVGAQRQTRRPVTGTLQAAHQAPREVVSDARQQDARHWHAGHSVQHAEHASHRRRGGQVAVPYGGDHSDGEEEGVVEVPVGVGVVSLLVDEVLAPGVRQAGHQLRDLGACQVRVVQRHQLLMEVPPDLHDLVSKKVLVGSLDSHEDRSADDHVHDEHHQERQHFLLAHRDGRSGNHGVCDVRLGTSCSKHTVSMVARILSCPYPQGADGKPSTSLGAGGPATRTCARSRTRWRPRFEHRRRRSPQRQLLLPGGPERPLHIGPSTAHTFLRVNTNDAITHLDPVGC</sequence>
<protein>
    <submittedName>
        <fullName evidence="2">Putative secreted protein</fullName>
    </submittedName>
</protein>
<organism evidence="2">
    <name type="scientific">Ixodes ricinus</name>
    <name type="common">Common tick</name>
    <name type="synonym">Acarus ricinus</name>
    <dbReference type="NCBI Taxonomy" id="34613"/>
    <lineage>
        <taxon>Eukaryota</taxon>
        <taxon>Metazoa</taxon>
        <taxon>Ecdysozoa</taxon>
        <taxon>Arthropoda</taxon>
        <taxon>Chelicerata</taxon>
        <taxon>Arachnida</taxon>
        <taxon>Acari</taxon>
        <taxon>Parasitiformes</taxon>
        <taxon>Ixodida</taxon>
        <taxon>Ixodoidea</taxon>
        <taxon>Ixodidae</taxon>
        <taxon>Ixodinae</taxon>
        <taxon>Ixodes</taxon>
    </lineage>
</organism>
<reference evidence="2" key="1">
    <citation type="submission" date="2019-12" db="EMBL/GenBank/DDBJ databases">
        <title>An insight into the sialome of adult female Ixodes ricinus ticks feeding for 6 days.</title>
        <authorList>
            <person name="Perner J."/>
            <person name="Ribeiro J.M.C."/>
        </authorList>
    </citation>
    <scope>NUCLEOTIDE SEQUENCE</scope>
    <source>
        <strain evidence="2">Semi-engorged</strain>
        <tissue evidence="2">Salivary glands</tissue>
    </source>
</reference>
<evidence type="ECO:0000313" key="2">
    <source>
        <dbReference type="EMBL" id="MXU99449.1"/>
    </source>
</evidence>
<feature type="region of interest" description="Disordered" evidence="1">
    <location>
        <begin position="390"/>
        <end position="415"/>
    </location>
</feature>
<dbReference type="AlphaFoldDB" id="A0A6B0VBA2"/>
<accession>A0A6B0VBA2</accession>
<feature type="compositionally biased region" description="Basic residues" evidence="1">
    <location>
        <begin position="390"/>
        <end position="402"/>
    </location>
</feature>